<dbReference type="InParanoid" id="A0A3N4LQT0"/>
<keyword evidence="2" id="KW-1185">Reference proteome</keyword>
<organism evidence="1 2">
    <name type="scientific">Terfezia boudieri ATCC MYA-4762</name>
    <dbReference type="NCBI Taxonomy" id="1051890"/>
    <lineage>
        <taxon>Eukaryota</taxon>
        <taxon>Fungi</taxon>
        <taxon>Dikarya</taxon>
        <taxon>Ascomycota</taxon>
        <taxon>Pezizomycotina</taxon>
        <taxon>Pezizomycetes</taxon>
        <taxon>Pezizales</taxon>
        <taxon>Pezizaceae</taxon>
        <taxon>Terfezia</taxon>
    </lineage>
</organism>
<evidence type="ECO:0000313" key="1">
    <source>
        <dbReference type="EMBL" id="RPB20355.1"/>
    </source>
</evidence>
<protein>
    <submittedName>
        <fullName evidence="1">Uncharacterized protein</fullName>
    </submittedName>
</protein>
<dbReference type="EMBL" id="ML121573">
    <property type="protein sequence ID" value="RPB20355.1"/>
    <property type="molecule type" value="Genomic_DNA"/>
</dbReference>
<dbReference type="AlphaFoldDB" id="A0A3N4LQT0"/>
<accession>A0A3N4LQT0</accession>
<gene>
    <name evidence="1" type="ORF">L211DRAFT_524585</name>
</gene>
<sequence length="452" mass="50107">MKWFAIAGIGQLVIAGLFIALTALQATFLPRPLGRCKNLNQLGETSYLDVIAEAIMSHYEKSKGRGSVCAKMVQNWRFQIANIILLSTAGLYCLLRAVRRSRSETDARIRFENRLKERGIGMPNTNSIDTVQDCEDVEMGLAPKHSYSHGKDLVSTSITTGGGSCNQTTLPRSCEHYLQRALSAYDLLITIAAECHYHDMWNLMLVSRGIRAAILGTITQRSLWKKSLCSHPTNQHPQNQLYPSNPGAADGLPGMLIRCFACGSPMCKDCEIRSEPFQAETIRHLRDCMPCCGGCFRAKHCFLSRGGKGDIDPETMLPAKCVCGLGHLDPEPQPTEDMPTLTFGNSRTICYAGSASREDPTIVSPVEVCKVCKGKTDTEMLGMRGYGAGNRVRTTIQTERSFLPNLNRVPGFKCHHCEREFRRGELVWWACDWCGKECLEGFHSQMGETVAP</sequence>
<reference evidence="1 2" key="1">
    <citation type="journal article" date="2018" name="Nat. Ecol. Evol.">
        <title>Pezizomycetes genomes reveal the molecular basis of ectomycorrhizal truffle lifestyle.</title>
        <authorList>
            <person name="Murat C."/>
            <person name="Payen T."/>
            <person name="Noel B."/>
            <person name="Kuo A."/>
            <person name="Morin E."/>
            <person name="Chen J."/>
            <person name="Kohler A."/>
            <person name="Krizsan K."/>
            <person name="Balestrini R."/>
            <person name="Da Silva C."/>
            <person name="Montanini B."/>
            <person name="Hainaut M."/>
            <person name="Levati E."/>
            <person name="Barry K.W."/>
            <person name="Belfiori B."/>
            <person name="Cichocki N."/>
            <person name="Clum A."/>
            <person name="Dockter R.B."/>
            <person name="Fauchery L."/>
            <person name="Guy J."/>
            <person name="Iotti M."/>
            <person name="Le Tacon F."/>
            <person name="Lindquist E.A."/>
            <person name="Lipzen A."/>
            <person name="Malagnac F."/>
            <person name="Mello A."/>
            <person name="Molinier V."/>
            <person name="Miyauchi S."/>
            <person name="Poulain J."/>
            <person name="Riccioni C."/>
            <person name="Rubini A."/>
            <person name="Sitrit Y."/>
            <person name="Splivallo R."/>
            <person name="Traeger S."/>
            <person name="Wang M."/>
            <person name="Zifcakova L."/>
            <person name="Wipf D."/>
            <person name="Zambonelli A."/>
            <person name="Paolocci F."/>
            <person name="Nowrousian M."/>
            <person name="Ottonello S."/>
            <person name="Baldrian P."/>
            <person name="Spatafora J.W."/>
            <person name="Henrissat B."/>
            <person name="Nagy L.G."/>
            <person name="Aury J.M."/>
            <person name="Wincker P."/>
            <person name="Grigoriev I.V."/>
            <person name="Bonfante P."/>
            <person name="Martin F.M."/>
        </authorList>
    </citation>
    <scope>NUCLEOTIDE SEQUENCE [LARGE SCALE GENOMIC DNA]</scope>
    <source>
        <strain evidence="1 2">ATCC MYA-4762</strain>
    </source>
</reference>
<name>A0A3N4LQT0_9PEZI</name>
<proteinExistence type="predicted"/>
<dbReference type="Proteomes" id="UP000267821">
    <property type="component" value="Unassembled WGS sequence"/>
</dbReference>
<evidence type="ECO:0000313" key="2">
    <source>
        <dbReference type="Proteomes" id="UP000267821"/>
    </source>
</evidence>
<dbReference type="OrthoDB" id="4191440at2759"/>